<reference evidence="3 4" key="1">
    <citation type="submission" date="2023-03" db="EMBL/GenBank/DDBJ databases">
        <title>Bacillus Genome Sequencing.</title>
        <authorList>
            <person name="Dunlap C."/>
        </authorList>
    </citation>
    <scope>NUCLEOTIDE SEQUENCE [LARGE SCALE GENOMIC DNA]</scope>
    <source>
        <strain evidence="3 4">B-23453</strain>
    </source>
</reference>
<evidence type="ECO:0000313" key="3">
    <source>
        <dbReference type="EMBL" id="MED1203415.1"/>
    </source>
</evidence>
<organism evidence="3 4">
    <name type="scientific">Heyndrickxia acidicola</name>
    <dbReference type="NCBI Taxonomy" id="209389"/>
    <lineage>
        <taxon>Bacteria</taxon>
        <taxon>Bacillati</taxon>
        <taxon>Bacillota</taxon>
        <taxon>Bacilli</taxon>
        <taxon>Bacillales</taxon>
        <taxon>Bacillaceae</taxon>
        <taxon>Heyndrickxia</taxon>
    </lineage>
</organism>
<comment type="caution">
    <text evidence="3">The sequence shown here is derived from an EMBL/GenBank/DDBJ whole genome shotgun (WGS) entry which is preliminary data.</text>
</comment>
<evidence type="ECO:0000256" key="1">
    <source>
        <dbReference type="SAM" id="MobiDB-lite"/>
    </source>
</evidence>
<evidence type="ECO:0000256" key="2">
    <source>
        <dbReference type="SAM" id="SignalP"/>
    </source>
</evidence>
<feature type="region of interest" description="Disordered" evidence="1">
    <location>
        <begin position="42"/>
        <end position="78"/>
    </location>
</feature>
<name>A0ABU6MK38_9BACI</name>
<dbReference type="EMBL" id="JARMAB010000012">
    <property type="protein sequence ID" value="MED1203415.1"/>
    <property type="molecule type" value="Genomic_DNA"/>
</dbReference>
<proteinExistence type="predicted"/>
<feature type="signal peptide" evidence="2">
    <location>
        <begin position="1"/>
        <end position="23"/>
    </location>
</feature>
<gene>
    <name evidence="3" type="ORF">P4T90_10025</name>
</gene>
<dbReference type="RefSeq" id="WP_066268851.1">
    <property type="nucleotide sequence ID" value="NZ_JARMAB010000012.1"/>
</dbReference>
<dbReference type="Proteomes" id="UP001341444">
    <property type="component" value="Unassembled WGS sequence"/>
</dbReference>
<keyword evidence="4" id="KW-1185">Reference proteome</keyword>
<dbReference type="PROSITE" id="PS51257">
    <property type="entry name" value="PROKAR_LIPOPROTEIN"/>
    <property type="match status" value="1"/>
</dbReference>
<sequence>MKANKKKVAGIVASLGLGTSLLAACSNDQLVTSDNYKNYDCEKATSSQKAKTTNKSSNKKDEDKCEDTTHHGSSIYIPGRYVSRDGRIKSSFVTSSENVLSGSKGLGSSREPSGS</sequence>
<feature type="compositionally biased region" description="Basic and acidic residues" evidence="1">
    <location>
        <begin position="58"/>
        <end position="70"/>
    </location>
</feature>
<feature type="compositionally biased region" description="Low complexity" evidence="1">
    <location>
        <begin position="44"/>
        <end position="56"/>
    </location>
</feature>
<accession>A0ABU6MK38</accession>
<keyword evidence="2" id="KW-0732">Signal</keyword>
<feature type="chain" id="PRO_5046512284" evidence="2">
    <location>
        <begin position="24"/>
        <end position="115"/>
    </location>
</feature>
<protein>
    <submittedName>
        <fullName evidence="3">Uncharacterized protein</fullName>
    </submittedName>
</protein>
<feature type="region of interest" description="Disordered" evidence="1">
    <location>
        <begin position="96"/>
        <end position="115"/>
    </location>
</feature>
<evidence type="ECO:0000313" key="4">
    <source>
        <dbReference type="Proteomes" id="UP001341444"/>
    </source>
</evidence>